<feature type="transmembrane region" description="Helical" evidence="7">
    <location>
        <begin position="175"/>
        <end position="197"/>
    </location>
</feature>
<evidence type="ECO:0000256" key="4">
    <source>
        <dbReference type="ARBA" id="ARBA00022679"/>
    </source>
</evidence>
<comment type="caution">
    <text evidence="9">The sequence shown here is derived from an EMBL/GenBank/DDBJ whole genome shotgun (WGS) entry which is preliminary data.</text>
</comment>
<dbReference type="Pfam" id="PF02518">
    <property type="entry name" value="HATPase_c"/>
    <property type="match status" value="1"/>
</dbReference>
<evidence type="ECO:0000313" key="10">
    <source>
        <dbReference type="Proteomes" id="UP001291309"/>
    </source>
</evidence>
<keyword evidence="7" id="KW-0472">Membrane</keyword>
<dbReference type="SUPFAM" id="SSF55874">
    <property type="entry name" value="ATPase domain of HSP90 chaperone/DNA topoisomerase II/histidine kinase"/>
    <property type="match status" value="1"/>
</dbReference>
<evidence type="ECO:0000256" key="7">
    <source>
        <dbReference type="SAM" id="Phobius"/>
    </source>
</evidence>
<keyword evidence="3" id="KW-0597">Phosphoprotein</keyword>
<dbReference type="Pfam" id="PF00512">
    <property type="entry name" value="HisKA"/>
    <property type="match status" value="1"/>
</dbReference>
<evidence type="ECO:0000256" key="3">
    <source>
        <dbReference type="ARBA" id="ARBA00022553"/>
    </source>
</evidence>
<dbReference type="InterPro" id="IPR003661">
    <property type="entry name" value="HisK_dim/P_dom"/>
</dbReference>
<dbReference type="InterPro" id="IPR036097">
    <property type="entry name" value="HisK_dim/P_sf"/>
</dbReference>
<dbReference type="InterPro" id="IPR005467">
    <property type="entry name" value="His_kinase_dom"/>
</dbReference>
<name>A0ABU5GZZ0_9BACT</name>
<dbReference type="SMART" id="SM00388">
    <property type="entry name" value="HisKA"/>
    <property type="match status" value="1"/>
</dbReference>
<dbReference type="PROSITE" id="PS50109">
    <property type="entry name" value="HIS_KIN"/>
    <property type="match status" value="1"/>
</dbReference>
<keyword evidence="5 9" id="KW-0418">Kinase</keyword>
<keyword evidence="4" id="KW-0808">Transferase</keyword>
<keyword evidence="10" id="KW-1185">Reference proteome</keyword>
<protein>
    <recommendedName>
        <fullName evidence="2">histidine kinase</fullName>
        <ecNumber evidence="2">2.7.13.3</ecNumber>
    </recommendedName>
</protein>
<reference evidence="9 10" key="1">
    <citation type="submission" date="2023-12" db="EMBL/GenBank/DDBJ databases">
        <title>the genome sequence of Hyalangium sp. s54d21.</title>
        <authorList>
            <person name="Zhang X."/>
        </authorList>
    </citation>
    <scope>NUCLEOTIDE SEQUENCE [LARGE SCALE GENOMIC DNA]</scope>
    <source>
        <strain evidence="10">s54d21</strain>
    </source>
</reference>
<sequence length="453" mass="47881">MNLLGAEAAVYTQTLRNFDDIQVKHLGRIFGRMVRVRLRGGLALALLALTATLLDPVPWRVAWLGVMLVSAGTALLLETRRFAREGFTARRVPINLWLHLLFQQGFVLGTGGITSPLLPTVLPIAFVASLASSPRQRVWLLLAELGSLTAMSVAQLSGWLPGLALPYLGSAPPNMLLACAGVMGLLCVASTAVGGAMRRTFDNMLSEALSHRDELLSTHRAHARELEALSGEIAHELKNPLATVKGLTQLMAREPGQPQSAERLKVLTSEVTRMQGILEEFLNFSRPLVPLTVSAVDLSALCEEALVLHEGLAGERGVKLERAGSGRVSVACDSRKVKQVLMNLLHNAIEASPPGGRVVVTVESTAAGDARVSVRDEGSGLASEVAGRVFEAGVTTKARGSGLGLTVARALARQHGGEVTLEGGPHGGCVAELLLPRELPAGTLGSAREVAHG</sequence>
<gene>
    <name evidence="9" type="ORF">SYV04_10175</name>
</gene>
<keyword evidence="7" id="KW-1133">Transmembrane helix</keyword>
<feature type="transmembrane region" description="Helical" evidence="7">
    <location>
        <begin position="138"/>
        <end position="160"/>
    </location>
</feature>
<evidence type="ECO:0000256" key="2">
    <source>
        <dbReference type="ARBA" id="ARBA00012438"/>
    </source>
</evidence>
<dbReference type="PANTHER" id="PTHR43711">
    <property type="entry name" value="TWO-COMPONENT HISTIDINE KINASE"/>
    <property type="match status" value="1"/>
</dbReference>
<dbReference type="GO" id="GO:0016301">
    <property type="term" value="F:kinase activity"/>
    <property type="evidence" value="ECO:0007669"/>
    <property type="project" value="UniProtKB-KW"/>
</dbReference>
<dbReference type="Gene3D" id="3.30.565.10">
    <property type="entry name" value="Histidine kinase-like ATPase, C-terminal domain"/>
    <property type="match status" value="1"/>
</dbReference>
<dbReference type="EMBL" id="JAXIVS010000003">
    <property type="protein sequence ID" value="MDY7226757.1"/>
    <property type="molecule type" value="Genomic_DNA"/>
</dbReference>
<feature type="transmembrane region" description="Helical" evidence="7">
    <location>
        <begin position="36"/>
        <end position="54"/>
    </location>
</feature>
<dbReference type="InterPro" id="IPR050736">
    <property type="entry name" value="Sensor_HK_Regulatory"/>
</dbReference>
<evidence type="ECO:0000256" key="6">
    <source>
        <dbReference type="ARBA" id="ARBA00023012"/>
    </source>
</evidence>
<keyword evidence="6" id="KW-0902">Two-component regulatory system</keyword>
<dbReference type="SUPFAM" id="SSF47384">
    <property type="entry name" value="Homodimeric domain of signal transducing histidine kinase"/>
    <property type="match status" value="1"/>
</dbReference>
<dbReference type="EC" id="2.7.13.3" evidence="2"/>
<dbReference type="Gene3D" id="1.10.287.130">
    <property type="match status" value="1"/>
</dbReference>
<dbReference type="CDD" id="cd00082">
    <property type="entry name" value="HisKA"/>
    <property type="match status" value="1"/>
</dbReference>
<feature type="domain" description="Histidine kinase" evidence="8">
    <location>
        <begin position="232"/>
        <end position="439"/>
    </location>
</feature>
<evidence type="ECO:0000256" key="1">
    <source>
        <dbReference type="ARBA" id="ARBA00000085"/>
    </source>
</evidence>
<dbReference type="RefSeq" id="WP_321545482.1">
    <property type="nucleotide sequence ID" value="NZ_JAXIVS010000003.1"/>
</dbReference>
<dbReference type="InterPro" id="IPR004358">
    <property type="entry name" value="Sig_transdc_His_kin-like_C"/>
</dbReference>
<feature type="transmembrane region" description="Helical" evidence="7">
    <location>
        <begin position="113"/>
        <end position="131"/>
    </location>
</feature>
<dbReference type="InterPro" id="IPR003594">
    <property type="entry name" value="HATPase_dom"/>
</dbReference>
<dbReference type="SMART" id="SM00387">
    <property type="entry name" value="HATPase_c"/>
    <property type="match status" value="1"/>
</dbReference>
<dbReference type="Proteomes" id="UP001291309">
    <property type="component" value="Unassembled WGS sequence"/>
</dbReference>
<evidence type="ECO:0000313" key="9">
    <source>
        <dbReference type="EMBL" id="MDY7226757.1"/>
    </source>
</evidence>
<accession>A0ABU5GZZ0</accession>
<dbReference type="InterPro" id="IPR036890">
    <property type="entry name" value="HATPase_C_sf"/>
</dbReference>
<dbReference type="PANTHER" id="PTHR43711:SF28">
    <property type="entry name" value="SENSOR HISTIDINE KINASE YXDK"/>
    <property type="match status" value="1"/>
</dbReference>
<comment type="catalytic activity">
    <reaction evidence="1">
        <text>ATP + protein L-histidine = ADP + protein N-phospho-L-histidine.</text>
        <dbReference type="EC" id="2.7.13.3"/>
    </reaction>
</comment>
<keyword evidence="7" id="KW-0812">Transmembrane</keyword>
<proteinExistence type="predicted"/>
<evidence type="ECO:0000256" key="5">
    <source>
        <dbReference type="ARBA" id="ARBA00022777"/>
    </source>
</evidence>
<dbReference type="CDD" id="cd00075">
    <property type="entry name" value="HATPase"/>
    <property type="match status" value="1"/>
</dbReference>
<evidence type="ECO:0000259" key="8">
    <source>
        <dbReference type="PROSITE" id="PS50109"/>
    </source>
</evidence>
<dbReference type="PRINTS" id="PR00344">
    <property type="entry name" value="BCTRLSENSOR"/>
</dbReference>
<organism evidence="9 10">
    <name type="scientific">Hyalangium rubrum</name>
    <dbReference type="NCBI Taxonomy" id="3103134"/>
    <lineage>
        <taxon>Bacteria</taxon>
        <taxon>Pseudomonadati</taxon>
        <taxon>Myxococcota</taxon>
        <taxon>Myxococcia</taxon>
        <taxon>Myxococcales</taxon>
        <taxon>Cystobacterineae</taxon>
        <taxon>Archangiaceae</taxon>
        <taxon>Hyalangium</taxon>
    </lineage>
</organism>